<dbReference type="PRINTS" id="PR00109">
    <property type="entry name" value="TYRKINASE"/>
</dbReference>
<dbReference type="FunFam" id="3.10.20.90:FF:000080">
    <property type="entry name" value="protein-tyrosine kinase 2-beta isoform X1"/>
    <property type="match status" value="1"/>
</dbReference>
<evidence type="ECO:0000256" key="7">
    <source>
        <dbReference type="ARBA" id="ARBA00022490"/>
    </source>
</evidence>
<dbReference type="PROSITE" id="PS00109">
    <property type="entry name" value="PROTEIN_KINASE_TYR"/>
    <property type="match status" value="1"/>
</dbReference>
<dbReference type="GO" id="GO:0042995">
    <property type="term" value="C:cell projection"/>
    <property type="evidence" value="ECO:0007669"/>
    <property type="project" value="UniProtKB-SubCell"/>
</dbReference>
<keyword evidence="8" id="KW-0597">Phosphoprotein</keyword>
<comment type="subcellular location">
    <subcellularLocation>
        <location evidence="1">Cell junction</location>
        <location evidence="1">Focal adhesion</location>
    </subcellularLocation>
    <subcellularLocation>
        <location evidence="3">Cell membrane</location>
        <topology evidence="3">Peripheral membrane protein</topology>
        <orientation evidence="3">Cytoplasmic side</orientation>
    </subcellularLocation>
    <subcellularLocation>
        <location evidence="2">Cell projection</location>
    </subcellularLocation>
    <subcellularLocation>
        <location evidence="4">Cytoplasm</location>
    </subcellularLocation>
</comment>
<dbReference type="InterPro" id="IPR041390">
    <property type="entry name" value="FADK_N"/>
</dbReference>
<dbReference type="SUPFAM" id="SSF54236">
    <property type="entry name" value="Ubiquitin-like"/>
    <property type="match status" value="1"/>
</dbReference>
<dbReference type="InterPro" id="IPR019748">
    <property type="entry name" value="FERM_central"/>
</dbReference>
<keyword evidence="7" id="KW-0963">Cytoplasm</keyword>
<name>A0A8D3CD40_SCOMX</name>
<evidence type="ECO:0000256" key="11">
    <source>
        <dbReference type="ARBA" id="ARBA00022777"/>
    </source>
</evidence>
<evidence type="ECO:0000256" key="16">
    <source>
        <dbReference type="ARBA" id="ARBA00023273"/>
    </source>
</evidence>
<dbReference type="GO" id="GO:0004715">
    <property type="term" value="F:non-membrane spanning protein tyrosine kinase activity"/>
    <property type="evidence" value="ECO:0007669"/>
    <property type="project" value="UniProtKB-EC"/>
</dbReference>
<evidence type="ECO:0000256" key="12">
    <source>
        <dbReference type="ARBA" id="ARBA00022840"/>
    </source>
</evidence>
<dbReference type="SMART" id="SM00219">
    <property type="entry name" value="TyrKc"/>
    <property type="match status" value="1"/>
</dbReference>
<reference evidence="23" key="2">
    <citation type="submission" date="2025-08" db="UniProtKB">
        <authorList>
            <consortium name="Ensembl"/>
        </authorList>
    </citation>
    <scope>IDENTIFICATION</scope>
</reference>
<keyword evidence="16" id="KW-0966">Cell projection</keyword>
<dbReference type="Pfam" id="PF21477">
    <property type="entry name" value="FERM_C_FAK1"/>
    <property type="match status" value="1"/>
</dbReference>
<keyword evidence="15" id="KW-0829">Tyrosine-protein kinase</keyword>
<evidence type="ECO:0000259" key="21">
    <source>
        <dbReference type="PROSITE" id="PS50011"/>
    </source>
</evidence>
<dbReference type="Pfam" id="PF03623">
    <property type="entry name" value="Focal_AT"/>
    <property type="match status" value="2"/>
</dbReference>
<dbReference type="FunFam" id="3.30.200.20:FF:000194">
    <property type="entry name" value="protein-tyrosine kinase 2-beta isoform X1"/>
    <property type="match status" value="1"/>
</dbReference>
<dbReference type="PROSITE" id="PS50057">
    <property type="entry name" value="FERM_3"/>
    <property type="match status" value="1"/>
</dbReference>
<evidence type="ECO:0000256" key="17">
    <source>
        <dbReference type="ARBA" id="ARBA00051245"/>
    </source>
</evidence>
<dbReference type="CDD" id="cd14473">
    <property type="entry name" value="FERM_B-lobe"/>
    <property type="match status" value="1"/>
</dbReference>
<dbReference type="Gene3D" id="2.30.29.30">
    <property type="entry name" value="Pleckstrin-homology domain (PH domain)/Phosphotyrosine-binding domain (PTB)"/>
    <property type="match status" value="1"/>
</dbReference>
<proteinExistence type="inferred from homology"/>
<evidence type="ECO:0000256" key="2">
    <source>
        <dbReference type="ARBA" id="ARBA00004316"/>
    </source>
</evidence>
<organism evidence="23 24">
    <name type="scientific">Scophthalmus maximus</name>
    <name type="common">Turbot</name>
    <name type="synonym">Psetta maxima</name>
    <dbReference type="NCBI Taxonomy" id="52904"/>
    <lineage>
        <taxon>Eukaryota</taxon>
        <taxon>Metazoa</taxon>
        <taxon>Chordata</taxon>
        <taxon>Craniata</taxon>
        <taxon>Vertebrata</taxon>
        <taxon>Euteleostomi</taxon>
        <taxon>Actinopterygii</taxon>
        <taxon>Neopterygii</taxon>
        <taxon>Teleostei</taxon>
        <taxon>Neoteleostei</taxon>
        <taxon>Acanthomorphata</taxon>
        <taxon>Carangaria</taxon>
        <taxon>Pleuronectiformes</taxon>
        <taxon>Pleuronectoidei</taxon>
        <taxon>Scophthalmidae</taxon>
        <taxon>Scophthalmus</taxon>
    </lineage>
</organism>
<dbReference type="SUPFAM" id="SSF50729">
    <property type="entry name" value="PH domain-like"/>
    <property type="match status" value="1"/>
</dbReference>
<dbReference type="PROSITE" id="PS00107">
    <property type="entry name" value="PROTEIN_KINASE_ATP"/>
    <property type="match status" value="1"/>
</dbReference>
<evidence type="ECO:0000256" key="13">
    <source>
        <dbReference type="ARBA" id="ARBA00022949"/>
    </source>
</evidence>
<dbReference type="FunFam" id="1.10.510.10:FF:000027">
    <property type="entry name" value="Receptor protein-tyrosine kinase"/>
    <property type="match status" value="1"/>
</dbReference>
<keyword evidence="13" id="KW-0965">Cell junction</keyword>
<accession>A0A8D3CD40</accession>
<feature type="compositionally biased region" description="Polar residues" evidence="20">
    <location>
        <begin position="17"/>
        <end position="28"/>
    </location>
</feature>
<dbReference type="InterPro" id="IPR005189">
    <property type="entry name" value="Focal_adhesion_kin_target_dom"/>
</dbReference>
<keyword evidence="10 19" id="KW-0547">Nucleotide-binding</keyword>
<evidence type="ECO:0000256" key="18">
    <source>
        <dbReference type="ARBA" id="ARBA00061333"/>
    </source>
</evidence>
<dbReference type="CDD" id="cd13190">
    <property type="entry name" value="FERM_C_FAK1"/>
    <property type="match status" value="1"/>
</dbReference>
<evidence type="ECO:0000259" key="22">
    <source>
        <dbReference type="PROSITE" id="PS50057"/>
    </source>
</evidence>
<dbReference type="PANTHER" id="PTHR46221">
    <property type="entry name" value="FERM AND PDZ DOMAIN-CONTAINING PROTEIN FAMILY MEMBER"/>
    <property type="match status" value="1"/>
</dbReference>
<dbReference type="InterPro" id="IPR035963">
    <property type="entry name" value="FERM_2"/>
</dbReference>
<dbReference type="InterPro" id="IPR029071">
    <property type="entry name" value="Ubiquitin-like_domsf"/>
</dbReference>
<dbReference type="EC" id="2.7.10.2" evidence="5"/>
<dbReference type="Proteomes" id="UP000694558">
    <property type="component" value="Chromosome 20"/>
</dbReference>
<dbReference type="GO" id="GO:0007165">
    <property type="term" value="P:signal transduction"/>
    <property type="evidence" value="ECO:0007669"/>
    <property type="project" value="UniProtKB-ARBA"/>
</dbReference>
<keyword evidence="6" id="KW-1003">Cell membrane</keyword>
<gene>
    <name evidence="23" type="primary">ptk2bb</name>
</gene>
<dbReference type="InterPro" id="IPR001245">
    <property type="entry name" value="Ser-Thr/Tyr_kinase_cat_dom"/>
</dbReference>
<feature type="binding site" evidence="19">
    <location>
        <position position="449"/>
    </location>
    <ligand>
        <name>ATP</name>
        <dbReference type="ChEBI" id="CHEBI:30616"/>
    </ligand>
</feature>
<dbReference type="Pfam" id="PF07714">
    <property type="entry name" value="PK_Tyr_Ser-Thr"/>
    <property type="match status" value="1"/>
</dbReference>
<feature type="domain" description="FERM" evidence="22">
    <location>
        <begin position="38"/>
        <end position="356"/>
    </location>
</feature>
<dbReference type="GO" id="GO:0005886">
    <property type="term" value="C:plasma membrane"/>
    <property type="evidence" value="ECO:0007669"/>
    <property type="project" value="UniProtKB-SubCell"/>
</dbReference>
<dbReference type="SMART" id="SM00295">
    <property type="entry name" value="B41"/>
    <property type="match status" value="1"/>
</dbReference>
<dbReference type="InterPro" id="IPR011009">
    <property type="entry name" value="Kinase-like_dom_sf"/>
</dbReference>
<evidence type="ECO:0000256" key="1">
    <source>
        <dbReference type="ARBA" id="ARBA00004246"/>
    </source>
</evidence>
<dbReference type="InterPro" id="IPR000299">
    <property type="entry name" value="FERM_domain"/>
</dbReference>
<dbReference type="Gene3D" id="3.10.20.90">
    <property type="entry name" value="Phosphatidylinositol 3-kinase Catalytic Subunit, Chain A, domain 1"/>
    <property type="match status" value="1"/>
</dbReference>
<evidence type="ECO:0000256" key="15">
    <source>
        <dbReference type="ARBA" id="ARBA00023137"/>
    </source>
</evidence>
<evidence type="ECO:0000256" key="10">
    <source>
        <dbReference type="ARBA" id="ARBA00022741"/>
    </source>
</evidence>
<dbReference type="Gene3D" id="1.20.80.10">
    <property type="match status" value="1"/>
</dbReference>
<dbReference type="GO" id="GO:0008284">
    <property type="term" value="P:positive regulation of cell population proliferation"/>
    <property type="evidence" value="ECO:0007669"/>
    <property type="project" value="UniProtKB-ARBA"/>
</dbReference>
<dbReference type="Pfam" id="PF18038">
    <property type="entry name" value="FERM_N_2"/>
    <property type="match status" value="1"/>
</dbReference>
<dbReference type="InterPro" id="IPR019749">
    <property type="entry name" value="Band_41_domain"/>
</dbReference>
<dbReference type="Pfam" id="PF00373">
    <property type="entry name" value="FERM_M"/>
    <property type="match status" value="1"/>
</dbReference>
<dbReference type="InterPro" id="IPR011993">
    <property type="entry name" value="PH-like_dom_sf"/>
</dbReference>
<dbReference type="PROSITE" id="PS50011">
    <property type="entry name" value="PROTEIN_KINASE_DOM"/>
    <property type="match status" value="1"/>
</dbReference>
<dbReference type="InterPro" id="IPR041784">
    <property type="entry name" value="FAK1/PYK2_FERM_C"/>
</dbReference>
<keyword evidence="14" id="KW-0472">Membrane</keyword>
<keyword evidence="11" id="KW-0418">Kinase</keyword>
<dbReference type="FunFam" id="1.20.80.10:FF:000004">
    <property type="entry name" value="Protein-tyrosine kinase 2-beta isoform 1"/>
    <property type="match status" value="1"/>
</dbReference>
<dbReference type="InterPro" id="IPR000719">
    <property type="entry name" value="Prot_kinase_dom"/>
</dbReference>
<evidence type="ECO:0000256" key="8">
    <source>
        <dbReference type="ARBA" id="ARBA00022553"/>
    </source>
</evidence>
<dbReference type="GO" id="GO:0005524">
    <property type="term" value="F:ATP binding"/>
    <property type="evidence" value="ECO:0007669"/>
    <property type="project" value="UniProtKB-UniRule"/>
</dbReference>
<keyword evidence="9" id="KW-0808">Transferase</keyword>
<evidence type="ECO:0000256" key="4">
    <source>
        <dbReference type="ARBA" id="ARBA00004496"/>
    </source>
</evidence>
<sequence>MYEVMSGDTLSWKVASPRQSGGESSPESHFTGDGGPIKILKVCFCTNNNLGKNFKLVKCDSSWQIRAIIRSILVSGRLGPNIRHTACYGLLLKHLKSEELHWLHPDLTVGEVEQRYESNHVEAEWRYDLRIRYIPVNFTEKFQDDRSTFVYFYQQVRSDYMQYHASKVSDGMALQLGCLEIRRFYKDMNAKGLEKKSNFELLEKEVGLDLFFPQQLINSMKSKQLRKLIQQTFQQFATLKEDDCMVKFFDTLKEFVSYDEEVFPCELVQGWSLSVELVVGGRGIRQRTQKDSAVFLADFKQIKRVQCLSQSDGKALLNLDIEGARQRLSINVATVPMAENMIDLIDGYCRLENDTDDTVISRPNKGAYVSATSSVVSFRPLLSSTGLFVFAGSDIYCEILDERPRSVVKYGIDRNEIVLGRILGEGFFGEVYDGVYKKSNGERINVAVKTCKDCSPDVMEKFMSEAVIMKNLEHPHIVKLIGIIEEDPVWIVMELYQCGELGNYLTQHKNTLTNMTLVLFSLQICKALVYLEGVNVVHRDIAVRNVLVASPVCVKLGDFGLSRYIEDEEYYKASVTRLPIKWMAPESINFRRFTTASDVWMFAVCLWEIMSQGQQPFFWLENRDVINQLEQGIRLPKPENCPPALYSLMTRCWSYDPRERPNFTELVHSVASHLPGAILREDAQRLWQREKQKRQDTIRQQKAEMMEDNVWLQKEEKLLVGNRASLSFFNPLSVSLCPPAAEINLALEPAPTAELDRSGDKVYKSVMDVVKVVVQLKNDVIELQPDDYITIVKVRFSCFCFISLQFVHIEGTQKLLNNDMAEVISKMRLAQQNAITSLKEECKKQLLAAAHTLAMDSKNMLDAVDQSRVRANLAKPVAP</sequence>
<dbReference type="Gene3D" id="1.20.5.540">
    <property type="entry name" value="Single helix bin"/>
    <property type="match status" value="1"/>
</dbReference>
<evidence type="ECO:0000256" key="5">
    <source>
        <dbReference type="ARBA" id="ARBA00011903"/>
    </source>
</evidence>
<dbReference type="GO" id="GO:0005925">
    <property type="term" value="C:focal adhesion"/>
    <property type="evidence" value="ECO:0007669"/>
    <property type="project" value="UniProtKB-SubCell"/>
</dbReference>
<dbReference type="InterPro" id="IPR008266">
    <property type="entry name" value="Tyr_kinase_AS"/>
</dbReference>
<dbReference type="InterPro" id="IPR036137">
    <property type="entry name" value="Focal_adhe_kin_target_dom_sf"/>
</dbReference>
<feature type="domain" description="Protein kinase" evidence="21">
    <location>
        <begin position="417"/>
        <end position="671"/>
    </location>
</feature>
<dbReference type="GeneTree" id="ENSGT00940000157269"/>
<dbReference type="SUPFAM" id="SSF47031">
    <property type="entry name" value="Second domain of FERM"/>
    <property type="match status" value="1"/>
</dbReference>
<keyword evidence="12 19" id="KW-0067">ATP-binding</keyword>
<evidence type="ECO:0000256" key="6">
    <source>
        <dbReference type="ARBA" id="ARBA00022475"/>
    </source>
</evidence>
<dbReference type="InterPro" id="IPR049385">
    <property type="entry name" value="FAK1-like_FERM_C"/>
</dbReference>
<dbReference type="GO" id="GO:0005737">
    <property type="term" value="C:cytoplasm"/>
    <property type="evidence" value="ECO:0007669"/>
    <property type="project" value="UniProtKB-SubCell"/>
</dbReference>
<evidence type="ECO:0000256" key="20">
    <source>
        <dbReference type="SAM" id="MobiDB-lite"/>
    </source>
</evidence>
<dbReference type="Gene3D" id="1.10.510.10">
    <property type="entry name" value="Transferase(Phosphotransferase) domain 1"/>
    <property type="match status" value="1"/>
</dbReference>
<evidence type="ECO:0000256" key="9">
    <source>
        <dbReference type="ARBA" id="ARBA00022679"/>
    </source>
</evidence>
<dbReference type="SUPFAM" id="SSF56112">
    <property type="entry name" value="Protein kinase-like (PK-like)"/>
    <property type="match status" value="1"/>
</dbReference>
<evidence type="ECO:0000256" key="19">
    <source>
        <dbReference type="PROSITE-ProRule" id="PRU10141"/>
    </source>
</evidence>
<dbReference type="SUPFAM" id="SSF68993">
    <property type="entry name" value="FAT domain of focal adhesion kinase"/>
    <property type="match status" value="1"/>
</dbReference>
<protein>
    <recommendedName>
        <fullName evidence="5">non-specific protein-tyrosine kinase</fullName>
        <ecNumber evidence="5">2.7.10.2</ecNumber>
    </recommendedName>
</protein>
<dbReference type="InterPro" id="IPR020635">
    <property type="entry name" value="Tyr_kinase_cat_dom"/>
</dbReference>
<comment type="catalytic activity">
    <reaction evidence="17">
        <text>L-tyrosyl-[protein] + ATP = O-phospho-L-tyrosyl-[protein] + ADP + H(+)</text>
        <dbReference type="Rhea" id="RHEA:10596"/>
        <dbReference type="Rhea" id="RHEA-COMP:10136"/>
        <dbReference type="Rhea" id="RHEA-COMP:20101"/>
        <dbReference type="ChEBI" id="CHEBI:15378"/>
        <dbReference type="ChEBI" id="CHEBI:30616"/>
        <dbReference type="ChEBI" id="CHEBI:46858"/>
        <dbReference type="ChEBI" id="CHEBI:61978"/>
        <dbReference type="ChEBI" id="CHEBI:456216"/>
        <dbReference type="EC" id="2.7.10.2"/>
    </reaction>
</comment>
<dbReference type="PANTHER" id="PTHR46221:SF11">
    <property type="entry name" value="NON-SPECIFIC PROTEIN-TYROSINE KINASE"/>
    <property type="match status" value="1"/>
</dbReference>
<dbReference type="GO" id="GO:0007172">
    <property type="term" value="P:signal complex assembly"/>
    <property type="evidence" value="ECO:0007669"/>
    <property type="project" value="InterPro"/>
</dbReference>
<evidence type="ECO:0000256" key="3">
    <source>
        <dbReference type="ARBA" id="ARBA00004413"/>
    </source>
</evidence>
<reference evidence="23" key="1">
    <citation type="submission" date="2023-05" db="EMBL/GenBank/DDBJ databases">
        <title>High-quality long-read genome of Scophthalmus maximus.</title>
        <authorList>
            <person name="Lien S."/>
            <person name="Martinez P."/>
        </authorList>
    </citation>
    <scope>NUCLEOTIDE SEQUENCE [LARGE SCALE GENOMIC DNA]</scope>
</reference>
<evidence type="ECO:0000313" key="23">
    <source>
        <dbReference type="Ensembl" id="ENSSMAP00000045198.1"/>
    </source>
</evidence>
<dbReference type="Gene3D" id="3.30.200.20">
    <property type="entry name" value="Phosphorylase Kinase, domain 1"/>
    <property type="match status" value="1"/>
</dbReference>
<dbReference type="InterPro" id="IPR017441">
    <property type="entry name" value="Protein_kinase_ATP_BS"/>
</dbReference>
<dbReference type="Ensembl" id="ENSSMAT00000068403.1">
    <property type="protein sequence ID" value="ENSSMAP00000045198.1"/>
    <property type="gene ID" value="ENSSMAG00000011886.2"/>
</dbReference>
<dbReference type="Gene3D" id="1.20.120.330">
    <property type="entry name" value="Nucleotidyltransferases domain 2"/>
    <property type="match status" value="1"/>
</dbReference>
<dbReference type="InterPro" id="IPR014352">
    <property type="entry name" value="FERM/acyl-CoA-bd_prot_sf"/>
</dbReference>
<dbReference type="AlphaFoldDB" id="A0A8D3CD40"/>
<comment type="similarity">
    <text evidence="18">Belongs to the protein kinase superfamily. Tyr protein kinase family. Fes/fps subfamily.</text>
</comment>
<feature type="region of interest" description="Disordered" evidence="20">
    <location>
        <begin position="1"/>
        <end position="32"/>
    </location>
</feature>
<evidence type="ECO:0000256" key="14">
    <source>
        <dbReference type="ARBA" id="ARBA00023136"/>
    </source>
</evidence>
<evidence type="ECO:0000313" key="24">
    <source>
        <dbReference type="Proteomes" id="UP000694558"/>
    </source>
</evidence>